<proteinExistence type="inferred from homology"/>
<dbReference type="PANTHER" id="PTHR38780:SF1">
    <property type="entry name" value="PROTEIN TUSC"/>
    <property type="match status" value="1"/>
</dbReference>
<accession>A0AA37VVH4</accession>
<evidence type="ECO:0000313" key="3">
    <source>
        <dbReference type="Proteomes" id="UP001161422"/>
    </source>
</evidence>
<dbReference type="EMBL" id="BSNC01000004">
    <property type="protein sequence ID" value="GLP96129.1"/>
    <property type="molecule type" value="Genomic_DNA"/>
</dbReference>
<sequence length="118" mass="13196">MKHLAIVFKDASLGSSKGREALDLALLSASYEQQVSLLFVADGVYQLLQQQQPDLLESKNYISTFKALPIYDVEEVLVCEQSLLQRAIDVSELLIDVEVSKLERIQGLLKQADQVVVF</sequence>
<comment type="caution">
    <text evidence="2">The sequence shown here is derived from an EMBL/GenBank/DDBJ whole genome shotgun (WGS) entry which is preliminary data.</text>
</comment>
<name>A0AA37VVH4_9GAMM</name>
<comment type="similarity">
    <text evidence="1">Belongs to the DsrF/TusC family.</text>
</comment>
<dbReference type="RefSeq" id="WP_095505422.1">
    <property type="nucleotide sequence ID" value="NZ_BSNC01000004.1"/>
</dbReference>
<dbReference type="Gene3D" id="3.40.1260.10">
    <property type="entry name" value="DsrEFH-like"/>
    <property type="match status" value="1"/>
</dbReference>
<dbReference type="InterPro" id="IPR027396">
    <property type="entry name" value="DsrEFH-like"/>
</dbReference>
<dbReference type="PANTHER" id="PTHR38780">
    <property type="entry name" value="PROTEIN TUSC"/>
    <property type="match status" value="1"/>
</dbReference>
<keyword evidence="3" id="KW-1185">Reference proteome</keyword>
<dbReference type="Pfam" id="PF02635">
    <property type="entry name" value="DsrE"/>
    <property type="match status" value="1"/>
</dbReference>
<evidence type="ECO:0000256" key="1">
    <source>
        <dbReference type="ARBA" id="ARBA00005996"/>
    </source>
</evidence>
<dbReference type="InterPro" id="IPR017462">
    <property type="entry name" value="Sulphur_relay_TusC/DsrF"/>
</dbReference>
<dbReference type="NCBIfam" id="NF001238">
    <property type="entry name" value="PRK00211.1"/>
    <property type="match status" value="1"/>
</dbReference>
<reference evidence="2" key="1">
    <citation type="journal article" date="2014" name="Int. J. Syst. Evol. Microbiol.">
        <title>Complete genome sequence of Corynebacterium casei LMG S-19264T (=DSM 44701T), isolated from a smear-ripened cheese.</title>
        <authorList>
            <consortium name="US DOE Joint Genome Institute (JGI-PGF)"/>
            <person name="Walter F."/>
            <person name="Albersmeier A."/>
            <person name="Kalinowski J."/>
            <person name="Ruckert C."/>
        </authorList>
    </citation>
    <scope>NUCLEOTIDE SEQUENCE</scope>
    <source>
        <strain evidence="2">NBRC 101628</strain>
    </source>
</reference>
<gene>
    <name evidence="2" type="primary">tusC</name>
    <name evidence="2" type="ORF">GCM10007895_14350</name>
</gene>
<protein>
    <submittedName>
        <fullName evidence="2">Sulfurtransferase TusC</fullName>
    </submittedName>
</protein>
<evidence type="ECO:0000313" key="2">
    <source>
        <dbReference type="EMBL" id="GLP96129.1"/>
    </source>
</evidence>
<organism evidence="2 3">
    <name type="scientific">Paraferrimonas sedimenticola</name>
    <dbReference type="NCBI Taxonomy" id="375674"/>
    <lineage>
        <taxon>Bacteria</taxon>
        <taxon>Pseudomonadati</taxon>
        <taxon>Pseudomonadota</taxon>
        <taxon>Gammaproteobacteria</taxon>
        <taxon>Alteromonadales</taxon>
        <taxon>Ferrimonadaceae</taxon>
        <taxon>Paraferrimonas</taxon>
    </lineage>
</organism>
<dbReference type="NCBIfam" id="TIGR03010">
    <property type="entry name" value="sulf_tusC_dsrF"/>
    <property type="match status" value="1"/>
</dbReference>
<dbReference type="InterPro" id="IPR003787">
    <property type="entry name" value="Sulphur_relay_DsrE/F-like"/>
</dbReference>
<dbReference type="AlphaFoldDB" id="A0AA37VVH4"/>
<reference evidence="2" key="2">
    <citation type="submission" date="2023-01" db="EMBL/GenBank/DDBJ databases">
        <title>Draft genome sequence of Paraferrimonas sedimenticola strain NBRC 101628.</title>
        <authorList>
            <person name="Sun Q."/>
            <person name="Mori K."/>
        </authorList>
    </citation>
    <scope>NUCLEOTIDE SEQUENCE</scope>
    <source>
        <strain evidence="2">NBRC 101628</strain>
    </source>
</reference>
<dbReference type="SUPFAM" id="SSF75169">
    <property type="entry name" value="DsrEFH-like"/>
    <property type="match status" value="1"/>
</dbReference>
<dbReference type="Proteomes" id="UP001161422">
    <property type="component" value="Unassembled WGS sequence"/>
</dbReference>